<dbReference type="AlphaFoldDB" id="A0A7J6HM41"/>
<name>A0A7J6HM41_CANSA</name>
<evidence type="ECO:0000259" key="2">
    <source>
        <dbReference type="Pfam" id="PF14392"/>
    </source>
</evidence>
<dbReference type="Pfam" id="PF14392">
    <property type="entry name" value="zf-CCHC_4"/>
    <property type="match status" value="1"/>
</dbReference>
<accession>A0A7J6HM41</accession>
<dbReference type="EMBL" id="JAATIP010000003">
    <property type="protein sequence ID" value="KAF4396273.1"/>
    <property type="molecule type" value="Genomic_DNA"/>
</dbReference>
<organism evidence="3 4">
    <name type="scientific">Cannabis sativa</name>
    <name type="common">Hemp</name>
    <name type="synonym">Marijuana</name>
    <dbReference type="NCBI Taxonomy" id="3483"/>
    <lineage>
        <taxon>Eukaryota</taxon>
        <taxon>Viridiplantae</taxon>
        <taxon>Streptophyta</taxon>
        <taxon>Embryophyta</taxon>
        <taxon>Tracheophyta</taxon>
        <taxon>Spermatophyta</taxon>
        <taxon>Magnoliopsida</taxon>
        <taxon>eudicotyledons</taxon>
        <taxon>Gunneridae</taxon>
        <taxon>Pentapetalae</taxon>
        <taxon>rosids</taxon>
        <taxon>fabids</taxon>
        <taxon>Rosales</taxon>
        <taxon>Cannabaceae</taxon>
        <taxon>Cannabis</taxon>
    </lineage>
</organism>
<sequence>MVIMKEVCTRETTVEVDTIDSGISNIMQRDSNMEVEMMELFEDLTLEDIVAKKACVGKRRIVKWLWRGDHGWLMESFSICDPGRLKGRKEDVVRRGFLRCWIDVWISHPFPAGFFLKAGANPSSWIQFKYDKLPFLCFNCGRLAHVTGKCSAPTMWVTPATGQAVRMYGPWIKVDGARGNCFTARGNQTELMVNDEGPSFLKLSRPNGKWRRRSDVRPEQWKQP</sequence>
<dbReference type="InterPro" id="IPR025836">
    <property type="entry name" value="Zn_knuckle_CX2CX4HX4C"/>
</dbReference>
<evidence type="ECO:0000256" key="1">
    <source>
        <dbReference type="SAM" id="MobiDB-lite"/>
    </source>
</evidence>
<protein>
    <recommendedName>
        <fullName evidence="2">Zinc knuckle CX2CX4HX4C domain-containing protein</fullName>
    </recommendedName>
</protein>
<feature type="region of interest" description="Disordered" evidence="1">
    <location>
        <begin position="204"/>
        <end position="224"/>
    </location>
</feature>
<feature type="domain" description="Zinc knuckle CX2CX4HX4C" evidence="2">
    <location>
        <begin position="118"/>
        <end position="151"/>
    </location>
</feature>
<gene>
    <name evidence="3" type="ORF">F8388_019819</name>
</gene>
<feature type="compositionally biased region" description="Basic and acidic residues" evidence="1">
    <location>
        <begin position="213"/>
        <end position="224"/>
    </location>
</feature>
<proteinExistence type="predicted"/>
<reference evidence="3 4" key="1">
    <citation type="journal article" date="2020" name="bioRxiv">
        <title>Sequence and annotation of 42 cannabis genomes reveals extensive copy number variation in cannabinoid synthesis and pathogen resistance genes.</title>
        <authorList>
            <person name="Mckernan K.J."/>
            <person name="Helbert Y."/>
            <person name="Kane L.T."/>
            <person name="Ebling H."/>
            <person name="Zhang L."/>
            <person name="Liu B."/>
            <person name="Eaton Z."/>
            <person name="Mclaughlin S."/>
            <person name="Kingan S."/>
            <person name="Baybayan P."/>
            <person name="Concepcion G."/>
            <person name="Jordan M."/>
            <person name="Riva A."/>
            <person name="Barbazuk W."/>
            <person name="Harkins T."/>
        </authorList>
    </citation>
    <scope>NUCLEOTIDE SEQUENCE [LARGE SCALE GENOMIC DNA]</scope>
    <source>
        <strain evidence="4">cv. Jamaican Lion 4</strain>
        <tissue evidence="3">Leaf</tissue>
    </source>
</reference>
<comment type="caution">
    <text evidence="3">The sequence shown here is derived from an EMBL/GenBank/DDBJ whole genome shotgun (WGS) entry which is preliminary data.</text>
</comment>
<dbReference type="Proteomes" id="UP000525078">
    <property type="component" value="Unassembled WGS sequence"/>
</dbReference>
<evidence type="ECO:0000313" key="3">
    <source>
        <dbReference type="EMBL" id="KAF4396273.1"/>
    </source>
</evidence>
<evidence type="ECO:0000313" key="4">
    <source>
        <dbReference type="Proteomes" id="UP000525078"/>
    </source>
</evidence>